<evidence type="ECO:0000313" key="4">
    <source>
        <dbReference type="Proteomes" id="UP000518752"/>
    </source>
</evidence>
<feature type="compositionally biased region" description="Basic residues" evidence="1">
    <location>
        <begin position="146"/>
        <end position="162"/>
    </location>
</feature>
<dbReference type="SMART" id="SM00293">
    <property type="entry name" value="PWWP"/>
    <property type="match status" value="1"/>
</dbReference>
<feature type="compositionally biased region" description="Acidic residues" evidence="1">
    <location>
        <begin position="124"/>
        <end position="140"/>
    </location>
</feature>
<feature type="domain" description="PWWP" evidence="2">
    <location>
        <begin position="18"/>
        <end position="73"/>
    </location>
</feature>
<feature type="compositionally biased region" description="Polar residues" evidence="1">
    <location>
        <begin position="340"/>
        <end position="369"/>
    </location>
</feature>
<evidence type="ECO:0000313" key="3">
    <source>
        <dbReference type="EMBL" id="KAF5365873.1"/>
    </source>
</evidence>
<feature type="region of interest" description="Disordered" evidence="1">
    <location>
        <begin position="335"/>
        <end position="412"/>
    </location>
</feature>
<dbReference type="Proteomes" id="UP000518752">
    <property type="component" value="Unassembled WGS sequence"/>
</dbReference>
<feature type="region of interest" description="Disordered" evidence="1">
    <location>
        <begin position="122"/>
        <end position="237"/>
    </location>
</feature>
<accession>A0A8H5LQL1</accession>
<proteinExistence type="predicted"/>
<name>A0A8H5LQL1_9AGAR</name>
<dbReference type="OrthoDB" id="62853at2759"/>
<dbReference type="InterPro" id="IPR000313">
    <property type="entry name" value="PWWP_dom"/>
</dbReference>
<comment type="caution">
    <text evidence="3">The sequence shown here is derived from an EMBL/GenBank/DDBJ whole genome shotgun (WGS) entry which is preliminary data.</text>
</comment>
<dbReference type="EMBL" id="JAACJN010000159">
    <property type="protein sequence ID" value="KAF5365873.1"/>
    <property type="molecule type" value="Genomic_DNA"/>
</dbReference>
<dbReference type="Gene3D" id="2.30.30.140">
    <property type="match status" value="1"/>
</dbReference>
<evidence type="ECO:0000256" key="1">
    <source>
        <dbReference type="SAM" id="MobiDB-lite"/>
    </source>
</evidence>
<dbReference type="PROSITE" id="PS50812">
    <property type="entry name" value="PWWP"/>
    <property type="match status" value="1"/>
</dbReference>
<dbReference type="InterPro" id="IPR035503">
    <property type="entry name" value="IOC4-like_PWWP"/>
</dbReference>
<gene>
    <name evidence="3" type="ORF">D9757_011055</name>
</gene>
<protein>
    <recommendedName>
        <fullName evidence="2">PWWP domain-containing protein</fullName>
    </recommendedName>
</protein>
<keyword evidence="4" id="KW-1185">Reference proteome</keyword>
<organism evidence="3 4">
    <name type="scientific">Collybiopsis confluens</name>
    <dbReference type="NCBI Taxonomy" id="2823264"/>
    <lineage>
        <taxon>Eukaryota</taxon>
        <taxon>Fungi</taxon>
        <taxon>Dikarya</taxon>
        <taxon>Basidiomycota</taxon>
        <taxon>Agaricomycotina</taxon>
        <taxon>Agaricomycetes</taxon>
        <taxon>Agaricomycetidae</taxon>
        <taxon>Agaricales</taxon>
        <taxon>Marasmiineae</taxon>
        <taxon>Omphalotaceae</taxon>
        <taxon>Collybiopsis</taxon>
    </lineage>
</organism>
<dbReference type="CDD" id="cd05840">
    <property type="entry name" value="PWWP_ScIOC4-like"/>
    <property type="match status" value="1"/>
</dbReference>
<evidence type="ECO:0000259" key="2">
    <source>
        <dbReference type="PROSITE" id="PS50812"/>
    </source>
</evidence>
<dbReference type="Pfam" id="PF00855">
    <property type="entry name" value="PWWP"/>
    <property type="match status" value="1"/>
</dbReference>
<dbReference type="AlphaFoldDB" id="A0A8H5LQL1"/>
<feature type="compositionally biased region" description="Low complexity" evidence="1">
    <location>
        <begin position="168"/>
        <end position="180"/>
    </location>
</feature>
<reference evidence="3 4" key="1">
    <citation type="journal article" date="2020" name="ISME J.">
        <title>Uncovering the hidden diversity of litter-decomposition mechanisms in mushroom-forming fungi.</title>
        <authorList>
            <person name="Floudas D."/>
            <person name="Bentzer J."/>
            <person name="Ahren D."/>
            <person name="Johansson T."/>
            <person name="Persson P."/>
            <person name="Tunlid A."/>
        </authorList>
    </citation>
    <scope>NUCLEOTIDE SEQUENCE [LARGE SCALE GENOMIC DNA]</scope>
    <source>
        <strain evidence="3 4">CBS 406.79</strain>
    </source>
</reference>
<dbReference type="SUPFAM" id="SSF63748">
    <property type="entry name" value="Tudor/PWWP/MBT"/>
    <property type="match status" value="1"/>
</dbReference>
<sequence>MSKKGTKSSKADVQSYEIGDTVLGKIRGYPPWPGRIVDPESLPEHVTKERPVNRKTLSYCIQFFPAADYSWIPAKDISKLKPHEIDAYLGDPAKRSGDLLEGYRIAKDPLQWLQDIADTSATVEDAEAEADEEDELQPEEGEGRPTSKKKKAPATTTTKKRKRDSDVGTKPSKPSTSTSKGKGGGKIRKSKAAVESEDEERAENSAATKENSAPAAKKAKMAVSNKEDNADDDELVKDPEATKVREWRHRLQKIFLSHKSVTPKKEEMPDMDALFTQIESYDKINIAYLSFSKIGKVMRHITVLSDDKVPLDSQYHFRDRAKVLVEKWQQIINASRGEGPTTTNGGKAGLSSSNPNGSAPQDTGTQSPNGAGDVNANDPGTGIADAINSSVASGPIDVNGHHENGHVNGSEY</sequence>